<accession>A0A0F9H2V0</accession>
<protein>
    <submittedName>
        <fullName evidence="1">Uncharacterized protein</fullName>
    </submittedName>
</protein>
<dbReference type="AlphaFoldDB" id="A0A0F9H2V0"/>
<name>A0A0F9H2V0_9ZZZZ</name>
<comment type="caution">
    <text evidence="1">The sequence shown here is derived from an EMBL/GenBank/DDBJ whole genome shotgun (WGS) entry which is preliminary data.</text>
</comment>
<gene>
    <name evidence="1" type="ORF">LCGC14_1754850</name>
</gene>
<proteinExistence type="predicted"/>
<organism evidence="1">
    <name type="scientific">marine sediment metagenome</name>
    <dbReference type="NCBI Taxonomy" id="412755"/>
    <lineage>
        <taxon>unclassified sequences</taxon>
        <taxon>metagenomes</taxon>
        <taxon>ecological metagenomes</taxon>
    </lineage>
</organism>
<evidence type="ECO:0000313" key="1">
    <source>
        <dbReference type="EMBL" id="KKM05365.1"/>
    </source>
</evidence>
<sequence>MPLINRPAGTVGEAYAIEELRVEDREQARDLAREEAIERAIEGNVATNRSALTVHNIRPDADLNFGAVAYEQWLTGALVAAAINTPVNDVLLDVKKTLVIYGGFINEPNPSAGEILFRQNAGGSLPLLFVNVQPIRSNLVNKWIMSEMVAYDPQDIMNIQFMPTITDAAGQVMGFLGWVAEPKGRPFLGPSL</sequence>
<dbReference type="EMBL" id="LAZR01016239">
    <property type="protein sequence ID" value="KKM05365.1"/>
    <property type="molecule type" value="Genomic_DNA"/>
</dbReference>
<reference evidence="1" key="1">
    <citation type="journal article" date="2015" name="Nature">
        <title>Complex archaea that bridge the gap between prokaryotes and eukaryotes.</title>
        <authorList>
            <person name="Spang A."/>
            <person name="Saw J.H."/>
            <person name="Jorgensen S.L."/>
            <person name="Zaremba-Niedzwiedzka K."/>
            <person name="Martijn J."/>
            <person name="Lind A.E."/>
            <person name="van Eijk R."/>
            <person name="Schleper C."/>
            <person name="Guy L."/>
            <person name="Ettema T.J."/>
        </authorList>
    </citation>
    <scope>NUCLEOTIDE SEQUENCE</scope>
</reference>